<gene>
    <name evidence="15" type="primary">ligA</name>
    <name evidence="18" type="ORF">DJ018_15075</name>
</gene>
<dbReference type="PROSITE" id="PS01055">
    <property type="entry name" value="DNA_LIGASE_N1"/>
    <property type="match status" value="1"/>
</dbReference>
<keyword evidence="11 15" id="KW-0234">DNA repair</keyword>
<dbReference type="InterPro" id="IPR010994">
    <property type="entry name" value="RuvA_2-like"/>
</dbReference>
<dbReference type="SMART" id="SM00532">
    <property type="entry name" value="LIGANc"/>
    <property type="match status" value="1"/>
</dbReference>
<feature type="binding site" evidence="15">
    <location>
        <position position="149"/>
    </location>
    <ligand>
        <name>NAD(+)</name>
        <dbReference type="ChEBI" id="CHEBI:57540"/>
    </ligand>
</feature>
<dbReference type="Gene3D" id="3.40.50.10190">
    <property type="entry name" value="BRCT domain"/>
    <property type="match status" value="1"/>
</dbReference>
<dbReference type="PANTHER" id="PTHR23389">
    <property type="entry name" value="CHROMOSOME TRANSMISSION FIDELITY FACTOR 18"/>
    <property type="match status" value="1"/>
</dbReference>
<evidence type="ECO:0000256" key="9">
    <source>
        <dbReference type="ARBA" id="ARBA00022842"/>
    </source>
</evidence>
<dbReference type="InterPro" id="IPR013839">
    <property type="entry name" value="DNAligase_adenylation"/>
</dbReference>
<keyword evidence="5 15" id="KW-0235">DNA replication</keyword>
<evidence type="ECO:0000256" key="15">
    <source>
        <dbReference type="HAMAP-Rule" id="MF_01588"/>
    </source>
</evidence>
<dbReference type="PIRSF" id="PIRSF001604">
    <property type="entry name" value="LigA"/>
    <property type="match status" value="1"/>
</dbReference>
<dbReference type="InterPro" id="IPR041663">
    <property type="entry name" value="DisA/LigA_HHH"/>
</dbReference>
<dbReference type="Gene3D" id="1.10.287.610">
    <property type="entry name" value="Helix hairpin bin"/>
    <property type="match status" value="1"/>
</dbReference>
<dbReference type="SMART" id="SM00292">
    <property type="entry name" value="BRCT"/>
    <property type="match status" value="1"/>
</dbReference>
<dbReference type="Pfam" id="PF12826">
    <property type="entry name" value="HHH_2"/>
    <property type="match status" value="1"/>
</dbReference>
<feature type="domain" description="BRCT" evidence="17">
    <location>
        <begin position="700"/>
        <end position="773"/>
    </location>
</feature>
<dbReference type="NCBIfam" id="TIGR00575">
    <property type="entry name" value="dnlj"/>
    <property type="match status" value="1"/>
</dbReference>
<evidence type="ECO:0000256" key="10">
    <source>
        <dbReference type="ARBA" id="ARBA00023027"/>
    </source>
</evidence>
<keyword evidence="10 15" id="KW-0520">NAD</keyword>
<feature type="binding site" evidence="15">
    <location>
        <position position="326"/>
    </location>
    <ligand>
        <name>NAD(+)</name>
        <dbReference type="ChEBI" id="CHEBI:57540"/>
    </ligand>
</feature>
<dbReference type="PANTHER" id="PTHR23389:SF9">
    <property type="entry name" value="DNA LIGASE"/>
    <property type="match status" value="1"/>
</dbReference>
<dbReference type="InterPro" id="IPR001357">
    <property type="entry name" value="BRCT_dom"/>
</dbReference>
<evidence type="ECO:0000313" key="18">
    <source>
        <dbReference type="EMBL" id="RAK51268.1"/>
    </source>
</evidence>
<feature type="binding site" evidence="15">
    <location>
        <position position="126"/>
    </location>
    <ligand>
        <name>NAD(+)</name>
        <dbReference type="ChEBI" id="CHEBI:57540"/>
    </ligand>
</feature>
<dbReference type="SUPFAM" id="SSF47781">
    <property type="entry name" value="RuvA domain 2-like"/>
    <property type="match status" value="2"/>
</dbReference>
<evidence type="ECO:0000256" key="8">
    <source>
        <dbReference type="ARBA" id="ARBA00022833"/>
    </source>
</evidence>
<dbReference type="Gene3D" id="3.30.470.30">
    <property type="entry name" value="DNA ligase/mRNA capping enzyme"/>
    <property type="match status" value="1"/>
</dbReference>
<feature type="binding site" evidence="15">
    <location>
        <position position="450"/>
    </location>
    <ligand>
        <name>Zn(2+)</name>
        <dbReference type="ChEBI" id="CHEBI:29105"/>
    </ligand>
</feature>
<feature type="binding site" evidence="15">
    <location>
        <position position="444"/>
    </location>
    <ligand>
        <name>Zn(2+)</name>
        <dbReference type="ChEBI" id="CHEBI:29105"/>
    </ligand>
</feature>
<dbReference type="EMBL" id="QFYR01000004">
    <property type="protein sequence ID" value="RAK51268.1"/>
    <property type="molecule type" value="Genomic_DNA"/>
</dbReference>
<keyword evidence="9 15" id="KW-0460">Magnesium</keyword>
<dbReference type="SUPFAM" id="SSF52113">
    <property type="entry name" value="BRCT domain"/>
    <property type="match status" value="1"/>
</dbReference>
<evidence type="ECO:0000256" key="13">
    <source>
        <dbReference type="ARBA" id="ARBA00034005"/>
    </source>
</evidence>
<comment type="catalytic activity">
    <reaction evidence="13 15 16">
        <text>NAD(+) + (deoxyribonucleotide)n-3'-hydroxyl + 5'-phospho-(deoxyribonucleotide)m = (deoxyribonucleotide)n+m + AMP + beta-nicotinamide D-nucleotide.</text>
        <dbReference type="EC" id="6.5.1.2"/>
    </reaction>
</comment>
<dbReference type="Proteomes" id="UP000249725">
    <property type="component" value="Unassembled WGS sequence"/>
</dbReference>
<reference evidence="19" key="1">
    <citation type="submission" date="2018-05" db="EMBL/GenBank/DDBJ databases">
        <authorList>
            <person name="Li X."/>
        </authorList>
    </citation>
    <scope>NUCLEOTIDE SEQUENCE [LARGE SCALE GENOMIC DNA]</scope>
    <source>
        <strain evidence="19">YIM 73061</strain>
    </source>
</reference>
<evidence type="ECO:0000259" key="17">
    <source>
        <dbReference type="PROSITE" id="PS50172"/>
    </source>
</evidence>
<dbReference type="InterPro" id="IPR013840">
    <property type="entry name" value="DNAligase_N"/>
</dbReference>
<dbReference type="NCBIfam" id="NF005932">
    <property type="entry name" value="PRK07956.1"/>
    <property type="match status" value="1"/>
</dbReference>
<sequence length="778" mass="84915">MDSARTKPIDQLTEAEAVQELTALADEIAAHDIRYYQEDAPTVSDADYDALKQRNAAVEQRFPHLVRDNSPSLRVGAARSEQFAPVEHGVPMLSLDNAFSDEDALEFDARVKRFLRLDGEVAYTAEPKIDGLSASVLYRDGRLVRAATRGDGRVGEDVTENIRTIGDIPHKLSGSGWPSEIEIRGEVYLGAEEFAALNAAAEAAGQRTYANPRNAAAGSLRQIDSKITAQRPLRFFAYAWGLFSTPFAETQWEALQMLKAWGFQVTPQSRRVEGVEGLLEAYRYMEAERPKLGFDIDGVVYKVDRLDWQQRLGFVSRAPRWGIARKFPAQQARTVLEAIDIQVGRTGALTPVARLQPVTVGGVVVTNATLHNADEIARLDVRIGDTVILQRAGDVIPQILSIIPEERPADAEPYDFPHLCPCPLKTEVVRETTASGAETVVRRCSGEFACPFQKLAHLRHFVSRRAFDIEGLGEKQLTLFSERGWLNSPADIFRLHEKRDELLALDRFGETSVRNLLDGIEARREIALERFVYGLGIRHVGETTSLALARHFETAEAFVATARAAADQTAGSLYAELSDLEGLGPTALAAVLDFARSRPALLIPASASLEEHLRLAIPRLNARARTALAERFGDWASFEAAAAQALAQTPGEAFQELASIGTVGVVAARMIAAFFAEDHNRAMVDSLLGELRVIPAEKPKSDTAVAGKTVVFTGALERMTRDEAKAQAERLGAKVSGSVSKKTDLVVAGPGAGSKLKDAEKHGVQVISEEEWLALIGG</sequence>
<dbReference type="RefSeq" id="WP_111515803.1">
    <property type="nucleotide sequence ID" value="NZ_QFYR01000004.1"/>
</dbReference>
<feature type="binding site" evidence="15">
    <location>
        <position position="420"/>
    </location>
    <ligand>
        <name>Zn(2+)</name>
        <dbReference type="ChEBI" id="CHEBI:29105"/>
    </ligand>
</feature>
<protein>
    <recommendedName>
        <fullName evidence="3 15">DNA ligase</fullName>
        <ecNumber evidence="2 15">6.5.1.2</ecNumber>
    </recommendedName>
    <alternativeName>
        <fullName evidence="15">Polydeoxyribonucleotide synthase [NAD(+)]</fullName>
    </alternativeName>
</protein>
<evidence type="ECO:0000256" key="16">
    <source>
        <dbReference type="RuleBase" id="RU000618"/>
    </source>
</evidence>
<keyword evidence="12 15" id="KW-0464">Manganese</keyword>
<feature type="binding site" evidence="15">
    <location>
        <begin position="45"/>
        <end position="49"/>
    </location>
    <ligand>
        <name>NAD(+)</name>
        <dbReference type="ChEBI" id="CHEBI:57540"/>
    </ligand>
</feature>
<comment type="similarity">
    <text evidence="14 15">Belongs to the NAD-dependent DNA ligase family. LigA subfamily.</text>
</comment>
<dbReference type="GO" id="GO:0046872">
    <property type="term" value="F:metal ion binding"/>
    <property type="evidence" value="ECO:0007669"/>
    <property type="project" value="UniProtKB-KW"/>
</dbReference>
<dbReference type="InterPro" id="IPR003583">
    <property type="entry name" value="Hlx-hairpin-Hlx_DNA-bd_motif"/>
</dbReference>
<feature type="active site" description="N6-AMP-lysine intermediate" evidence="15">
    <location>
        <position position="128"/>
    </location>
</feature>
<comment type="caution">
    <text evidence="18">The sequence shown here is derived from an EMBL/GenBank/DDBJ whole genome shotgun (WGS) entry which is preliminary data.</text>
</comment>
<dbReference type="Pfam" id="PF00533">
    <property type="entry name" value="BRCT"/>
    <property type="match status" value="1"/>
</dbReference>
<accession>A0A328AER8</accession>
<comment type="function">
    <text evidence="1 15">DNA ligase that catalyzes the formation of phosphodiester linkages between 5'-phosphoryl and 3'-hydroxyl groups in double-stranded DNA using NAD as a coenzyme and as the energy source for the reaction. It is essential for DNA replication and repair of damaged DNA.</text>
</comment>
<evidence type="ECO:0000313" key="19">
    <source>
        <dbReference type="Proteomes" id="UP000249725"/>
    </source>
</evidence>
<feature type="binding site" evidence="15">
    <location>
        <position position="186"/>
    </location>
    <ligand>
        <name>NAD(+)</name>
        <dbReference type="ChEBI" id="CHEBI:57540"/>
    </ligand>
</feature>
<evidence type="ECO:0000256" key="7">
    <source>
        <dbReference type="ARBA" id="ARBA00022763"/>
    </source>
</evidence>
<evidence type="ECO:0000256" key="4">
    <source>
        <dbReference type="ARBA" id="ARBA00022598"/>
    </source>
</evidence>
<feature type="binding site" evidence="15">
    <location>
        <position position="302"/>
    </location>
    <ligand>
        <name>NAD(+)</name>
        <dbReference type="ChEBI" id="CHEBI:57540"/>
    </ligand>
</feature>
<dbReference type="Gene3D" id="1.10.150.20">
    <property type="entry name" value="5' to 3' exonuclease, C-terminal subdomain"/>
    <property type="match status" value="3"/>
</dbReference>
<keyword evidence="19" id="KW-1185">Reference proteome</keyword>
<dbReference type="InterPro" id="IPR033136">
    <property type="entry name" value="DNA_ligase_CS"/>
</dbReference>
<dbReference type="SUPFAM" id="SSF56091">
    <property type="entry name" value="DNA ligase/mRNA capping enzyme, catalytic domain"/>
    <property type="match status" value="1"/>
</dbReference>
<proteinExistence type="inferred from homology"/>
<dbReference type="InterPro" id="IPR036420">
    <property type="entry name" value="BRCT_dom_sf"/>
</dbReference>
<dbReference type="AlphaFoldDB" id="A0A328AER8"/>
<keyword evidence="4 15" id="KW-0436">Ligase</keyword>
<dbReference type="Pfam" id="PF03120">
    <property type="entry name" value="OB_DNA_ligase"/>
    <property type="match status" value="1"/>
</dbReference>
<dbReference type="GO" id="GO:0003911">
    <property type="term" value="F:DNA ligase (NAD+) activity"/>
    <property type="evidence" value="ECO:0007669"/>
    <property type="project" value="UniProtKB-UniRule"/>
</dbReference>
<dbReference type="FunFam" id="1.10.150.20:FF:000007">
    <property type="entry name" value="DNA ligase"/>
    <property type="match status" value="1"/>
</dbReference>
<dbReference type="SMART" id="SM00278">
    <property type="entry name" value="HhH1"/>
    <property type="match status" value="3"/>
</dbReference>
<dbReference type="FunFam" id="2.40.50.140:FF:000012">
    <property type="entry name" value="DNA ligase"/>
    <property type="match status" value="1"/>
</dbReference>
<keyword evidence="6 15" id="KW-0479">Metal-binding</keyword>
<comment type="cofactor">
    <cofactor evidence="15">
        <name>Mg(2+)</name>
        <dbReference type="ChEBI" id="CHEBI:18420"/>
    </cofactor>
    <cofactor evidence="15">
        <name>Mn(2+)</name>
        <dbReference type="ChEBI" id="CHEBI:29035"/>
    </cofactor>
</comment>
<dbReference type="EC" id="6.5.1.2" evidence="2 15"/>
<evidence type="ECO:0000256" key="3">
    <source>
        <dbReference type="ARBA" id="ARBA00013308"/>
    </source>
</evidence>
<evidence type="ECO:0000256" key="1">
    <source>
        <dbReference type="ARBA" id="ARBA00004067"/>
    </source>
</evidence>
<dbReference type="GO" id="GO:0003677">
    <property type="term" value="F:DNA binding"/>
    <property type="evidence" value="ECO:0007669"/>
    <property type="project" value="InterPro"/>
</dbReference>
<dbReference type="Gene3D" id="2.40.50.140">
    <property type="entry name" value="Nucleic acid-binding proteins"/>
    <property type="match status" value="1"/>
</dbReference>
<dbReference type="GO" id="GO:0006281">
    <property type="term" value="P:DNA repair"/>
    <property type="evidence" value="ECO:0007669"/>
    <property type="project" value="UniProtKB-KW"/>
</dbReference>
<feature type="binding site" evidence="15">
    <location>
        <begin position="94"/>
        <end position="95"/>
    </location>
    <ligand>
        <name>NAD(+)</name>
        <dbReference type="ChEBI" id="CHEBI:57540"/>
    </ligand>
</feature>
<dbReference type="CDD" id="cd17748">
    <property type="entry name" value="BRCT_DNA_ligase_like"/>
    <property type="match status" value="1"/>
</dbReference>
<keyword evidence="8 15" id="KW-0862">Zinc</keyword>
<dbReference type="CDD" id="cd00114">
    <property type="entry name" value="LIGANc"/>
    <property type="match status" value="1"/>
</dbReference>
<dbReference type="InterPro" id="IPR018239">
    <property type="entry name" value="DNA_ligase_AS"/>
</dbReference>
<dbReference type="PROSITE" id="PS50172">
    <property type="entry name" value="BRCT"/>
    <property type="match status" value="1"/>
</dbReference>
<evidence type="ECO:0000256" key="6">
    <source>
        <dbReference type="ARBA" id="ARBA00022723"/>
    </source>
</evidence>
<evidence type="ECO:0000256" key="11">
    <source>
        <dbReference type="ARBA" id="ARBA00023204"/>
    </source>
</evidence>
<dbReference type="Pfam" id="PF01653">
    <property type="entry name" value="DNA_ligase_aden"/>
    <property type="match status" value="1"/>
</dbReference>
<dbReference type="InterPro" id="IPR004150">
    <property type="entry name" value="NAD_DNA_ligase_OB"/>
</dbReference>
<dbReference type="InterPro" id="IPR001679">
    <property type="entry name" value="DNA_ligase"/>
</dbReference>
<dbReference type="SUPFAM" id="SSF50249">
    <property type="entry name" value="Nucleic acid-binding proteins"/>
    <property type="match status" value="1"/>
</dbReference>
<name>A0A328AER8_9CAUL</name>
<keyword evidence="7 15" id="KW-0227">DNA damage</keyword>
<dbReference type="GO" id="GO:0006260">
    <property type="term" value="P:DNA replication"/>
    <property type="evidence" value="ECO:0007669"/>
    <property type="project" value="UniProtKB-KW"/>
</dbReference>
<dbReference type="FunFam" id="3.30.470.30:FF:000001">
    <property type="entry name" value="DNA ligase"/>
    <property type="match status" value="1"/>
</dbReference>
<evidence type="ECO:0000256" key="2">
    <source>
        <dbReference type="ARBA" id="ARBA00012722"/>
    </source>
</evidence>
<dbReference type="GO" id="GO:0005829">
    <property type="term" value="C:cytosol"/>
    <property type="evidence" value="ECO:0007669"/>
    <property type="project" value="TreeGrafter"/>
</dbReference>
<feature type="binding site" evidence="15">
    <location>
        <position position="422"/>
    </location>
    <ligand>
        <name>Zn(2+)</name>
        <dbReference type="ChEBI" id="CHEBI:29105"/>
    </ligand>
</feature>
<dbReference type="HAMAP" id="MF_01588">
    <property type="entry name" value="DNA_ligase_A"/>
    <property type="match status" value="1"/>
</dbReference>
<evidence type="ECO:0000256" key="5">
    <source>
        <dbReference type="ARBA" id="ARBA00022705"/>
    </source>
</evidence>
<dbReference type="OrthoDB" id="9759736at2"/>
<dbReference type="InterPro" id="IPR012340">
    <property type="entry name" value="NA-bd_OB-fold"/>
</dbReference>
<dbReference type="PROSITE" id="PS01056">
    <property type="entry name" value="DNA_LIGASE_N2"/>
    <property type="match status" value="1"/>
</dbReference>
<evidence type="ECO:0000256" key="12">
    <source>
        <dbReference type="ARBA" id="ARBA00023211"/>
    </source>
</evidence>
<evidence type="ECO:0000256" key="14">
    <source>
        <dbReference type="ARBA" id="ARBA00060881"/>
    </source>
</evidence>
<organism evidence="18 19">
    <name type="scientific">Phenylobacterium deserti</name>
    <dbReference type="NCBI Taxonomy" id="1914756"/>
    <lineage>
        <taxon>Bacteria</taxon>
        <taxon>Pseudomonadati</taxon>
        <taxon>Pseudomonadota</taxon>
        <taxon>Alphaproteobacteria</taxon>
        <taxon>Caulobacterales</taxon>
        <taxon>Caulobacteraceae</taxon>
        <taxon>Phenylobacterium</taxon>
    </lineage>
</organism>